<protein>
    <submittedName>
        <fullName evidence="2">Transmembrane protein, putative</fullName>
    </submittedName>
</protein>
<dbReference type="HOGENOM" id="CLU_1450419_0_0_1"/>
<gene>
    <name evidence="2" type="ORF">TTHERM_00581970</name>
</gene>
<dbReference type="SUPFAM" id="SSF50630">
    <property type="entry name" value="Acid proteases"/>
    <property type="match status" value="1"/>
</dbReference>
<keyword evidence="1" id="KW-0732">Signal</keyword>
<dbReference type="RefSeq" id="XP_001018938.1">
    <property type="nucleotide sequence ID" value="XM_001018938.1"/>
</dbReference>
<feature type="chain" id="PRO_5004202297" evidence="1">
    <location>
        <begin position="23"/>
        <end position="187"/>
    </location>
</feature>
<keyword evidence="2" id="KW-0472">Membrane</keyword>
<dbReference type="GeneID" id="7845432"/>
<proteinExistence type="predicted"/>
<evidence type="ECO:0000313" key="2">
    <source>
        <dbReference type="EMBL" id="EAR98693.1"/>
    </source>
</evidence>
<dbReference type="Gene3D" id="2.40.70.10">
    <property type="entry name" value="Acid Proteases"/>
    <property type="match status" value="1"/>
</dbReference>
<accession>Q23Q91</accession>
<dbReference type="KEGG" id="tet:TTHERM_00581970"/>
<evidence type="ECO:0000313" key="3">
    <source>
        <dbReference type="Proteomes" id="UP000009168"/>
    </source>
</evidence>
<feature type="signal peptide" evidence="1">
    <location>
        <begin position="1"/>
        <end position="22"/>
    </location>
</feature>
<dbReference type="InParanoid" id="Q23Q91"/>
<dbReference type="Proteomes" id="UP000009168">
    <property type="component" value="Unassembled WGS sequence"/>
</dbReference>
<dbReference type="InterPro" id="IPR021109">
    <property type="entry name" value="Peptidase_aspartic_dom_sf"/>
</dbReference>
<name>Q23Q91_TETTS</name>
<organism evidence="2 3">
    <name type="scientific">Tetrahymena thermophila (strain SB210)</name>
    <dbReference type="NCBI Taxonomy" id="312017"/>
    <lineage>
        <taxon>Eukaryota</taxon>
        <taxon>Sar</taxon>
        <taxon>Alveolata</taxon>
        <taxon>Ciliophora</taxon>
        <taxon>Intramacronucleata</taxon>
        <taxon>Oligohymenophorea</taxon>
        <taxon>Hymenostomatida</taxon>
        <taxon>Tetrahymenina</taxon>
        <taxon>Tetrahymenidae</taxon>
        <taxon>Tetrahymena</taxon>
    </lineage>
</organism>
<keyword evidence="2" id="KW-0812">Transmembrane</keyword>
<dbReference type="EMBL" id="GG662649">
    <property type="protein sequence ID" value="EAR98693.1"/>
    <property type="molecule type" value="Genomic_DNA"/>
</dbReference>
<sequence length="187" mass="21489">MSALKALLVVSLIATSLVFLGSFQNNLKESKKIALNHQDGSSNLLVQEAYYADDFPLYGGCFATFNSTDPYIYIPSIIYDFFLNRLNVDGVDYTASPKHDYQLRVEKLKKLKDIKISLLTEDNDVYTITIKPSQYSRYIKEEKVYEILIVPSEYTHTYSISTKALSNYNIQFDPETDTTYIQEKNKN</sequence>
<keyword evidence="3" id="KW-1185">Reference proteome</keyword>
<reference evidence="3" key="1">
    <citation type="journal article" date="2006" name="PLoS Biol.">
        <title>Macronuclear genome sequence of the ciliate Tetrahymena thermophila, a model eukaryote.</title>
        <authorList>
            <person name="Eisen J.A."/>
            <person name="Coyne R.S."/>
            <person name="Wu M."/>
            <person name="Wu D."/>
            <person name="Thiagarajan M."/>
            <person name="Wortman J.R."/>
            <person name="Badger J.H."/>
            <person name="Ren Q."/>
            <person name="Amedeo P."/>
            <person name="Jones K.M."/>
            <person name="Tallon L.J."/>
            <person name="Delcher A.L."/>
            <person name="Salzberg S.L."/>
            <person name="Silva J.C."/>
            <person name="Haas B.J."/>
            <person name="Majoros W.H."/>
            <person name="Farzad M."/>
            <person name="Carlton J.M."/>
            <person name="Smith R.K. Jr."/>
            <person name="Garg J."/>
            <person name="Pearlman R.E."/>
            <person name="Karrer K.M."/>
            <person name="Sun L."/>
            <person name="Manning G."/>
            <person name="Elde N.C."/>
            <person name="Turkewitz A.P."/>
            <person name="Asai D.J."/>
            <person name="Wilkes D.E."/>
            <person name="Wang Y."/>
            <person name="Cai H."/>
            <person name="Collins K."/>
            <person name="Stewart B.A."/>
            <person name="Lee S.R."/>
            <person name="Wilamowska K."/>
            <person name="Weinberg Z."/>
            <person name="Ruzzo W.L."/>
            <person name="Wloga D."/>
            <person name="Gaertig J."/>
            <person name="Frankel J."/>
            <person name="Tsao C.-C."/>
            <person name="Gorovsky M.A."/>
            <person name="Keeling P.J."/>
            <person name="Waller R.F."/>
            <person name="Patron N.J."/>
            <person name="Cherry J.M."/>
            <person name="Stover N.A."/>
            <person name="Krieger C.J."/>
            <person name="del Toro C."/>
            <person name="Ryder H.F."/>
            <person name="Williamson S.C."/>
            <person name="Barbeau R.A."/>
            <person name="Hamilton E.P."/>
            <person name="Orias E."/>
        </authorList>
    </citation>
    <scope>NUCLEOTIDE SEQUENCE [LARGE SCALE GENOMIC DNA]</scope>
    <source>
        <strain evidence="3">SB210</strain>
    </source>
</reference>
<evidence type="ECO:0000256" key="1">
    <source>
        <dbReference type="SAM" id="SignalP"/>
    </source>
</evidence>
<dbReference type="AlphaFoldDB" id="Q23Q91"/>